<gene>
    <name evidence="3" type="ORF">JF886_00795</name>
</gene>
<dbReference type="RefSeq" id="WP_337308630.1">
    <property type="nucleotide sequence ID" value="NZ_JAEKNS010000013.1"/>
</dbReference>
<feature type="transmembrane region" description="Helical" evidence="2">
    <location>
        <begin position="33"/>
        <end position="52"/>
    </location>
</feature>
<protein>
    <submittedName>
        <fullName evidence="3">Uncharacterized protein</fullName>
    </submittedName>
</protein>
<feature type="compositionally biased region" description="Low complexity" evidence="1">
    <location>
        <begin position="91"/>
        <end position="114"/>
    </location>
</feature>
<evidence type="ECO:0000313" key="3">
    <source>
        <dbReference type="EMBL" id="MBJ7593395.1"/>
    </source>
</evidence>
<keyword evidence="2" id="KW-1133">Transmembrane helix</keyword>
<proteinExistence type="predicted"/>
<feature type="compositionally biased region" description="Basic residues" evidence="1">
    <location>
        <begin position="502"/>
        <end position="528"/>
    </location>
</feature>
<feature type="compositionally biased region" description="Pro residues" evidence="1">
    <location>
        <begin position="115"/>
        <end position="137"/>
    </location>
</feature>
<evidence type="ECO:0000313" key="4">
    <source>
        <dbReference type="Proteomes" id="UP000606991"/>
    </source>
</evidence>
<dbReference type="Proteomes" id="UP000606991">
    <property type="component" value="Unassembled WGS sequence"/>
</dbReference>
<feature type="region of interest" description="Disordered" evidence="1">
    <location>
        <begin position="1"/>
        <end position="23"/>
    </location>
</feature>
<evidence type="ECO:0000256" key="1">
    <source>
        <dbReference type="SAM" id="MobiDB-lite"/>
    </source>
</evidence>
<dbReference type="AlphaFoldDB" id="A0A934JUN4"/>
<accession>A0A934JUN4</accession>
<dbReference type="EMBL" id="JAEKNS010000013">
    <property type="protein sequence ID" value="MBJ7593395.1"/>
    <property type="molecule type" value="Genomic_DNA"/>
</dbReference>
<name>A0A934JUN4_9BACT</name>
<feature type="region of interest" description="Disordered" evidence="1">
    <location>
        <begin position="500"/>
        <end position="528"/>
    </location>
</feature>
<sequence>MTDRPPDMQPLGPTGGRAPAGRGTSVPWWRTDWFTGLAVLVLFPVGLFLMWTRAPGWGRRTNSIVTALVCVAVTLSLVGLWRFHPIPSPSGPSAVLPSPSPSSVATAPPASASPSPTPSPTPHRPTPPPVAPPPGTPAPALAGYRNPLAWPFASTSIWNTPIGRAAAYVPAGIAPATARTVATDQDVIVMQPTAPMTPIQYNGAAWSGGSRCAGGATLASAPIPASLVVASGKGNYSFAILMPDGHTVVQGQPMARCSAGGPVTSAHVSAPADLYGAGTLGAHGGSGLSSLGGTIRLGELVPGAPPIRHALKVNLDGAADYWPLGFRWPAIKEDGYGPQRYGGKVPSLKMGALLALPASLNLASLNLQSGPGRMIAWTLQNYGAYCVDDAARSVYTIATELGPAGAVTDQFQQAWGYSFVSGVGDTPWARDIATIFAHLDVVDNNSPVTVGGAGPRLQPPAPPFTAVRVSTATTGFATATFADWAPAPAQAVLLGVGAASRPRLRRRPPRAWPWRRRPPCARHPRGRP</sequence>
<keyword evidence="2" id="KW-0812">Transmembrane</keyword>
<keyword evidence="2" id="KW-0472">Membrane</keyword>
<feature type="region of interest" description="Disordered" evidence="1">
    <location>
        <begin position="91"/>
        <end position="138"/>
    </location>
</feature>
<feature type="transmembrane region" description="Helical" evidence="2">
    <location>
        <begin position="64"/>
        <end position="83"/>
    </location>
</feature>
<reference evidence="3 4" key="1">
    <citation type="submission" date="2020-10" db="EMBL/GenBank/DDBJ databases">
        <title>Ca. Dormibacterota MAGs.</title>
        <authorList>
            <person name="Montgomery K."/>
        </authorList>
    </citation>
    <scope>NUCLEOTIDE SEQUENCE [LARGE SCALE GENOMIC DNA]</scope>
    <source>
        <strain evidence="3">SC8812_S17_18</strain>
    </source>
</reference>
<organism evidence="3 4">
    <name type="scientific">Candidatus Aeolococcus gillhamiae</name>
    <dbReference type="NCBI Taxonomy" id="3127015"/>
    <lineage>
        <taxon>Bacteria</taxon>
        <taxon>Bacillati</taxon>
        <taxon>Candidatus Dormiibacterota</taxon>
        <taxon>Candidatus Dormibacteria</taxon>
        <taxon>Candidatus Aeolococcales</taxon>
        <taxon>Candidatus Aeolococcaceae</taxon>
        <taxon>Candidatus Aeolococcus</taxon>
    </lineage>
</organism>
<comment type="caution">
    <text evidence="3">The sequence shown here is derived from an EMBL/GenBank/DDBJ whole genome shotgun (WGS) entry which is preliminary data.</text>
</comment>
<evidence type="ECO:0000256" key="2">
    <source>
        <dbReference type="SAM" id="Phobius"/>
    </source>
</evidence>